<evidence type="ECO:0000313" key="7">
    <source>
        <dbReference type="EMBL" id="KIF81961.1"/>
    </source>
</evidence>
<dbReference type="PROSITE" id="PS50889">
    <property type="entry name" value="S4"/>
    <property type="match status" value="1"/>
</dbReference>
<evidence type="ECO:0000256" key="2">
    <source>
        <dbReference type="ARBA" id="ARBA00022884"/>
    </source>
</evidence>
<comment type="similarity">
    <text evidence="1">Belongs to the HSP15 family.</text>
</comment>
<evidence type="ECO:0000256" key="4">
    <source>
        <dbReference type="PROSITE-ProRule" id="PRU00182"/>
    </source>
</evidence>
<keyword evidence="8" id="KW-1185">Reference proteome</keyword>
<dbReference type="GO" id="GO:0043023">
    <property type="term" value="F:ribosomal large subunit binding"/>
    <property type="evidence" value="ECO:0007669"/>
    <property type="project" value="InterPro"/>
</dbReference>
<dbReference type="PIRSF" id="PIRSF016821">
    <property type="entry name" value="HSP15"/>
    <property type="match status" value="1"/>
</dbReference>
<dbReference type="Proteomes" id="UP000031572">
    <property type="component" value="Unassembled WGS sequence"/>
</dbReference>
<dbReference type="InterPro" id="IPR002942">
    <property type="entry name" value="S4_RNA-bd"/>
</dbReference>
<name>A0A0C2BVA8_9BURK</name>
<dbReference type="RefSeq" id="WP_040040711.1">
    <property type="nucleotide sequence ID" value="NZ_JWJG01000028.1"/>
</dbReference>
<evidence type="ECO:0000256" key="3">
    <source>
        <dbReference type="ARBA" id="ARBA00023125"/>
    </source>
</evidence>
<dbReference type="GO" id="GO:0003677">
    <property type="term" value="F:DNA binding"/>
    <property type="evidence" value="ECO:0007669"/>
    <property type="project" value="UniProtKB-KW"/>
</dbReference>
<dbReference type="InterPro" id="IPR036986">
    <property type="entry name" value="S4_RNA-bd_sf"/>
</dbReference>
<dbReference type="SUPFAM" id="SSF55174">
    <property type="entry name" value="Alpha-L RNA-binding motif"/>
    <property type="match status" value="1"/>
</dbReference>
<dbReference type="GO" id="GO:0004812">
    <property type="term" value="F:aminoacyl-tRNA ligase activity"/>
    <property type="evidence" value="ECO:0007669"/>
    <property type="project" value="UniProtKB-KW"/>
</dbReference>
<feature type="compositionally biased region" description="Basic and acidic residues" evidence="5">
    <location>
        <begin position="96"/>
        <end position="112"/>
    </location>
</feature>
<dbReference type="STRING" id="709839.TSA66_15985"/>
<sequence>MAAPSDSLRIDKWLWAARFFKTRTLATDAVDGGKVRLNGERVKPARSLKIGDTLDIDNGSTEWEVVVQDLAEKRGSATVAQTLYTETEASIARRQAKAEQRKFFREPGEAIKGRPTKRDRRQIDKSSY</sequence>
<dbReference type="GO" id="GO:0003727">
    <property type="term" value="F:single-stranded RNA binding"/>
    <property type="evidence" value="ECO:0007669"/>
    <property type="project" value="InterPro"/>
</dbReference>
<dbReference type="Gene3D" id="3.10.290.10">
    <property type="entry name" value="RNA-binding S4 domain"/>
    <property type="match status" value="1"/>
</dbReference>
<dbReference type="OrthoDB" id="9797176at2"/>
<feature type="region of interest" description="Disordered" evidence="5">
    <location>
        <begin position="96"/>
        <end position="128"/>
    </location>
</feature>
<protein>
    <submittedName>
        <fullName evidence="7">tRNA synthetase RNA-binding protein</fullName>
    </submittedName>
</protein>
<dbReference type="CDD" id="cd00165">
    <property type="entry name" value="S4"/>
    <property type="match status" value="1"/>
</dbReference>
<dbReference type="EMBL" id="JWJG01000028">
    <property type="protein sequence ID" value="KIF81961.1"/>
    <property type="molecule type" value="Genomic_DNA"/>
</dbReference>
<keyword evidence="3" id="KW-0238">DNA-binding</keyword>
<evidence type="ECO:0000313" key="8">
    <source>
        <dbReference type="Proteomes" id="UP000031572"/>
    </source>
</evidence>
<evidence type="ECO:0000256" key="5">
    <source>
        <dbReference type="SAM" id="MobiDB-lite"/>
    </source>
</evidence>
<evidence type="ECO:0000256" key="1">
    <source>
        <dbReference type="ARBA" id="ARBA00008396"/>
    </source>
</evidence>
<keyword evidence="7" id="KW-0030">Aminoacyl-tRNA synthetase</keyword>
<evidence type="ECO:0000259" key="6">
    <source>
        <dbReference type="SMART" id="SM00363"/>
    </source>
</evidence>
<organism evidence="7 8">
    <name type="scientific">Noviherbaspirillum autotrophicum</name>
    <dbReference type="NCBI Taxonomy" id="709839"/>
    <lineage>
        <taxon>Bacteria</taxon>
        <taxon>Pseudomonadati</taxon>
        <taxon>Pseudomonadota</taxon>
        <taxon>Betaproteobacteria</taxon>
        <taxon>Burkholderiales</taxon>
        <taxon>Oxalobacteraceae</taxon>
        <taxon>Noviherbaspirillum</taxon>
    </lineage>
</organism>
<dbReference type="AlphaFoldDB" id="A0A0C2BVA8"/>
<gene>
    <name evidence="7" type="ORF">TSA66_15985</name>
</gene>
<dbReference type="GO" id="GO:0034605">
    <property type="term" value="P:cellular response to heat"/>
    <property type="evidence" value="ECO:0007669"/>
    <property type="project" value="InterPro"/>
</dbReference>
<keyword evidence="2 4" id="KW-0694">RNA-binding</keyword>
<reference evidence="7 8" key="1">
    <citation type="submission" date="2014-12" db="EMBL/GenBank/DDBJ databases">
        <title>Denitrispirillum autotrophicum gen. nov., sp. nov., Denitrifying, Facultatively Autotrophic Bacteria Isolated from Rice Paddy Soil.</title>
        <authorList>
            <person name="Ishii S."/>
            <person name="Ashida N."/>
            <person name="Ohno H."/>
            <person name="Otsuka S."/>
            <person name="Yokota A."/>
            <person name="Senoo K."/>
        </authorList>
    </citation>
    <scope>NUCLEOTIDE SEQUENCE [LARGE SCALE GENOMIC DNA]</scope>
    <source>
        <strain evidence="7 8">TSA66</strain>
    </source>
</reference>
<comment type="caution">
    <text evidence="7">The sequence shown here is derived from an EMBL/GenBank/DDBJ whole genome shotgun (WGS) entry which is preliminary data.</text>
</comment>
<dbReference type="SMART" id="SM00363">
    <property type="entry name" value="S4"/>
    <property type="match status" value="1"/>
</dbReference>
<proteinExistence type="inferred from homology"/>
<dbReference type="InterPro" id="IPR025708">
    <property type="entry name" value="HSP15"/>
</dbReference>
<feature type="domain" description="RNA-binding S4" evidence="6">
    <location>
        <begin position="8"/>
        <end position="71"/>
    </location>
</feature>
<accession>A0A0C2BVA8</accession>
<dbReference type="Pfam" id="PF01479">
    <property type="entry name" value="S4"/>
    <property type="match status" value="1"/>
</dbReference>
<keyword evidence="7" id="KW-0436">Ligase</keyword>